<evidence type="ECO:0000259" key="5">
    <source>
        <dbReference type="PROSITE" id="PS51762"/>
    </source>
</evidence>
<evidence type="ECO:0000256" key="4">
    <source>
        <dbReference type="PIRSR" id="PIRSR608264-1"/>
    </source>
</evidence>
<keyword evidence="2" id="KW-0378">Hydrolase</keyword>
<dbReference type="GO" id="GO:0009251">
    <property type="term" value="P:glucan catabolic process"/>
    <property type="evidence" value="ECO:0007669"/>
    <property type="project" value="TreeGrafter"/>
</dbReference>
<comment type="similarity">
    <text evidence="1">Belongs to the glycosyl hydrolase 16 family.</text>
</comment>
<dbReference type="InterPro" id="IPR013320">
    <property type="entry name" value="ConA-like_dom_sf"/>
</dbReference>
<organism evidence="6 7">
    <name type="scientific">Alloyangia pacifica</name>
    <dbReference type="NCBI Taxonomy" id="311180"/>
    <lineage>
        <taxon>Bacteria</taxon>
        <taxon>Pseudomonadati</taxon>
        <taxon>Pseudomonadota</taxon>
        <taxon>Alphaproteobacteria</taxon>
        <taxon>Rhodobacterales</taxon>
        <taxon>Roseobacteraceae</taxon>
        <taxon>Alloyangia</taxon>
    </lineage>
</organism>
<dbReference type="AlphaFoldDB" id="A0A1I6WE83"/>
<dbReference type="GO" id="GO:0004553">
    <property type="term" value="F:hydrolase activity, hydrolyzing O-glycosyl compounds"/>
    <property type="evidence" value="ECO:0007669"/>
    <property type="project" value="InterPro"/>
</dbReference>
<dbReference type="SUPFAM" id="SSF49899">
    <property type="entry name" value="Concanavalin A-like lectins/glucanases"/>
    <property type="match status" value="1"/>
</dbReference>
<reference evidence="7" key="1">
    <citation type="submission" date="2016-10" db="EMBL/GenBank/DDBJ databases">
        <authorList>
            <person name="Varghese N."/>
            <person name="Submissions S."/>
        </authorList>
    </citation>
    <scope>NUCLEOTIDE SEQUENCE [LARGE SCALE GENOMIC DNA]</scope>
    <source>
        <strain evidence="7">DSM 26894</strain>
    </source>
</reference>
<feature type="active site" description="Nucleophile" evidence="4">
    <location>
        <position position="180"/>
    </location>
</feature>
<dbReference type="PANTHER" id="PTHR10963:SF24">
    <property type="entry name" value="GLYCOSIDASE C21B10.07-RELATED"/>
    <property type="match status" value="1"/>
</dbReference>
<gene>
    <name evidence="6" type="ORF">SAMN04488050_11918</name>
</gene>
<proteinExistence type="inferred from homology"/>
<dbReference type="PRINTS" id="PR00737">
    <property type="entry name" value="GLHYDRLASE16"/>
</dbReference>
<name>A0A1I6WE83_9RHOB</name>
<evidence type="ECO:0000256" key="2">
    <source>
        <dbReference type="ARBA" id="ARBA00022801"/>
    </source>
</evidence>
<dbReference type="RefSeq" id="WP_092430497.1">
    <property type="nucleotide sequence ID" value="NZ_FNCL01000020.1"/>
</dbReference>
<protein>
    <submittedName>
        <fullName evidence="6">Endo-1,3-1,4-beta-glycanase ExoK</fullName>
    </submittedName>
</protein>
<keyword evidence="7" id="KW-1185">Reference proteome</keyword>
<dbReference type="OrthoDB" id="9809583at2"/>
<dbReference type="PANTHER" id="PTHR10963">
    <property type="entry name" value="GLYCOSYL HYDROLASE-RELATED"/>
    <property type="match status" value="1"/>
</dbReference>
<evidence type="ECO:0000313" key="6">
    <source>
        <dbReference type="EMBL" id="SFT24297.1"/>
    </source>
</evidence>
<dbReference type="InterPro" id="IPR000757">
    <property type="entry name" value="Beta-glucanase-like"/>
</dbReference>
<dbReference type="Pfam" id="PF00722">
    <property type="entry name" value="Glyco_hydro_16"/>
    <property type="match status" value="1"/>
</dbReference>
<dbReference type="Proteomes" id="UP000199392">
    <property type="component" value="Unassembled WGS sequence"/>
</dbReference>
<dbReference type="InterPro" id="IPR008264">
    <property type="entry name" value="Beta_glucanase"/>
</dbReference>
<evidence type="ECO:0000256" key="1">
    <source>
        <dbReference type="ARBA" id="ARBA00006865"/>
    </source>
</evidence>
<dbReference type="STRING" id="311180.SAMN04488050_11918"/>
<accession>A0A1I6WE83</accession>
<sequence length="302" mass="33923">MIRKSAQKQIITRISGGVRVGAASIFAFWLTLAGAAAEPTAESFFEDFDSINTKRWRVSDGWTNGAWQNCIWSKDAVRAKDGMLALRIERIAQTKGENTEVADGDGQIEKTQAQAVEPPLSKVDEKKRRHARNFACGEIFTRARYGYGTYEARFRSDRASGVNAAFFTYIGPITGDAHHEIDFEVLTKDPSKVSVNTHVDGVPQNGGPVPVLAGADKQFNNYAFVWEADSLRWYVNGVLYHEARDTLPSLTQRIYFSHWGTDKLTAWMGEFEYPDRPLEMLVDWVAYTAPGERCRFSESITC</sequence>
<dbReference type="EMBL" id="FOZW01000019">
    <property type="protein sequence ID" value="SFT24297.1"/>
    <property type="molecule type" value="Genomic_DNA"/>
</dbReference>
<feature type="active site" description="Proton donor" evidence="4">
    <location>
        <position position="184"/>
    </location>
</feature>
<feature type="domain" description="GH16" evidence="5">
    <location>
        <begin position="33"/>
        <end position="293"/>
    </location>
</feature>
<keyword evidence="3" id="KW-0326">Glycosidase</keyword>
<dbReference type="InterPro" id="IPR050546">
    <property type="entry name" value="Glycosyl_Hydrlase_16"/>
</dbReference>
<evidence type="ECO:0000313" key="7">
    <source>
        <dbReference type="Proteomes" id="UP000199392"/>
    </source>
</evidence>
<dbReference type="PROSITE" id="PS51762">
    <property type="entry name" value="GH16_2"/>
    <property type="match status" value="1"/>
</dbReference>
<evidence type="ECO:0000256" key="3">
    <source>
        <dbReference type="ARBA" id="ARBA00023295"/>
    </source>
</evidence>
<dbReference type="Gene3D" id="2.60.120.200">
    <property type="match status" value="1"/>
</dbReference>